<dbReference type="AlphaFoldDB" id="A0A6L7G2U4"/>
<comment type="caution">
    <text evidence="6">The sequence shown here is derived from an EMBL/GenBank/DDBJ whole genome shotgun (WGS) entry which is preliminary data.</text>
</comment>
<evidence type="ECO:0000256" key="2">
    <source>
        <dbReference type="ARBA" id="ARBA00023125"/>
    </source>
</evidence>
<proteinExistence type="predicted"/>
<dbReference type="SMART" id="SM00342">
    <property type="entry name" value="HTH_ARAC"/>
    <property type="match status" value="1"/>
</dbReference>
<dbReference type="InterPro" id="IPR018062">
    <property type="entry name" value="HTH_AraC-typ_CS"/>
</dbReference>
<gene>
    <name evidence="6" type="ORF">GR170_07740</name>
</gene>
<evidence type="ECO:0000256" key="4">
    <source>
        <dbReference type="ARBA" id="ARBA00023163"/>
    </source>
</evidence>
<sequence>MRRRAASGVPMLPLPRIAICMFHLLFPDHVVRMHWTYDRGGWHTCRIMTFDRPKRTKRDLVDPDSAAAAVFVLSDRHSSLSGPWHRHRRLQLLHVSEGVLTVETETARFVIPPQRAVWIPPGRRHRIFSSAPFWLTTCYMDHDRVGFCPPTEIGVTIDRLTDALLVAVAAFAAQGPASPQEARKLQVLVDCLAELPAFDVVLPLPLGDRLRRLTRPLMIDPAHGAPLAELAREAGVTERTAARLFKAETGLSFGAWRLQLRLQSALGHLSEGRSVTETAFSVGYRDVSSFITAFKDHFGRTPSQMRLGRS</sequence>
<keyword evidence="1" id="KW-0805">Transcription regulation</keyword>
<evidence type="ECO:0000313" key="6">
    <source>
        <dbReference type="EMBL" id="MXN17720.1"/>
    </source>
</evidence>
<keyword evidence="3" id="KW-0010">Activator</keyword>
<dbReference type="SUPFAM" id="SSF46689">
    <property type="entry name" value="Homeodomain-like"/>
    <property type="match status" value="2"/>
</dbReference>
<dbReference type="Pfam" id="PF12833">
    <property type="entry name" value="HTH_18"/>
    <property type="match status" value="1"/>
</dbReference>
<dbReference type="Pfam" id="PF02311">
    <property type="entry name" value="AraC_binding"/>
    <property type="match status" value="1"/>
</dbReference>
<feature type="domain" description="HTH araC/xylS-type" evidence="5">
    <location>
        <begin position="211"/>
        <end position="308"/>
    </location>
</feature>
<reference evidence="6 7" key="1">
    <citation type="submission" date="2019-12" db="EMBL/GenBank/DDBJ databases">
        <authorList>
            <person name="Li M."/>
        </authorList>
    </citation>
    <scope>NUCLEOTIDE SEQUENCE [LARGE SCALE GENOMIC DNA]</scope>
    <source>
        <strain evidence="6 7">GBMRC 2024</strain>
    </source>
</reference>
<dbReference type="InterPro" id="IPR020449">
    <property type="entry name" value="Tscrpt_reg_AraC-type_HTH"/>
</dbReference>
<dbReference type="SUPFAM" id="SSF51182">
    <property type="entry name" value="RmlC-like cupins"/>
    <property type="match status" value="1"/>
</dbReference>
<dbReference type="GO" id="GO:0043565">
    <property type="term" value="F:sequence-specific DNA binding"/>
    <property type="evidence" value="ECO:0007669"/>
    <property type="project" value="InterPro"/>
</dbReference>
<name>A0A6L7G2U4_9RHOB</name>
<accession>A0A6L7G2U4</accession>
<dbReference type="PRINTS" id="PR00032">
    <property type="entry name" value="HTHARAC"/>
</dbReference>
<dbReference type="CDD" id="cd06124">
    <property type="entry name" value="cupin_NimR-like_N"/>
    <property type="match status" value="1"/>
</dbReference>
<evidence type="ECO:0000313" key="7">
    <source>
        <dbReference type="Proteomes" id="UP000477911"/>
    </source>
</evidence>
<dbReference type="InterPro" id="IPR003313">
    <property type="entry name" value="AraC-bd"/>
</dbReference>
<dbReference type="Gene3D" id="1.10.10.60">
    <property type="entry name" value="Homeodomain-like"/>
    <property type="match status" value="2"/>
</dbReference>
<keyword evidence="2" id="KW-0238">DNA-binding</keyword>
<dbReference type="PANTHER" id="PTHR11019:SF159">
    <property type="entry name" value="TRANSCRIPTIONAL REGULATOR-RELATED"/>
    <property type="match status" value="1"/>
</dbReference>
<dbReference type="PROSITE" id="PS01124">
    <property type="entry name" value="HTH_ARAC_FAMILY_2"/>
    <property type="match status" value="1"/>
</dbReference>
<dbReference type="PROSITE" id="PS00041">
    <property type="entry name" value="HTH_ARAC_FAMILY_1"/>
    <property type="match status" value="1"/>
</dbReference>
<dbReference type="PANTHER" id="PTHR11019">
    <property type="entry name" value="HTH-TYPE TRANSCRIPTIONAL REGULATOR NIMR"/>
    <property type="match status" value="1"/>
</dbReference>
<protein>
    <submittedName>
        <fullName evidence="6">Helix-turn-helix domain-containing protein</fullName>
    </submittedName>
</protein>
<evidence type="ECO:0000259" key="5">
    <source>
        <dbReference type="PROSITE" id="PS01124"/>
    </source>
</evidence>
<dbReference type="Gene3D" id="2.60.120.10">
    <property type="entry name" value="Jelly Rolls"/>
    <property type="match status" value="1"/>
</dbReference>
<dbReference type="InterPro" id="IPR011051">
    <property type="entry name" value="RmlC_Cupin_sf"/>
</dbReference>
<dbReference type="InterPro" id="IPR009057">
    <property type="entry name" value="Homeodomain-like_sf"/>
</dbReference>
<keyword evidence="7" id="KW-1185">Reference proteome</keyword>
<evidence type="ECO:0000256" key="1">
    <source>
        <dbReference type="ARBA" id="ARBA00023015"/>
    </source>
</evidence>
<dbReference type="EMBL" id="WUMU01000006">
    <property type="protein sequence ID" value="MXN17720.1"/>
    <property type="molecule type" value="Genomic_DNA"/>
</dbReference>
<keyword evidence="4" id="KW-0804">Transcription</keyword>
<evidence type="ECO:0000256" key="3">
    <source>
        <dbReference type="ARBA" id="ARBA00023159"/>
    </source>
</evidence>
<dbReference type="InterPro" id="IPR018060">
    <property type="entry name" value="HTH_AraC"/>
</dbReference>
<dbReference type="GO" id="GO:0003700">
    <property type="term" value="F:DNA-binding transcription factor activity"/>
    <property type="evidence" value="ECO:0007669"/>
    <property type="project" value="InterPro"/>
</dbReference>
<organism evidence="6 7">
    <name type="scientific">Pseudooceanicola albus</name>
    <dbReference type="NCBI Taxonomy" id="2692189"/>
    <lineage>
        <taxon>Bacteria</taxon>
        <taxon>Pseudomonadati</taxon>
        <taxon>Pseudomonadota</taxon>
        <taxon>Alphaproteobacteria</taxon>
        <taxon>Rhodobacterales</taxon>
        <taxon>Paracoccaceae</taxon>
        <taxon>Pseudooceanicola</taxon>
    </lineage>
</organism>
<dbReference type="Proteomes" id="UP000477911">
    <property type="component" value="Unassembled WGS sequence"/>
</dbReference>
<dbReference type="InterPro" id="IPR014710">
    <property type="entry name" value="RmlC-like_jellyroll"/>
</dbReference>